<feature type="compositionally biased region" description="Polar residues" evidence="1">
    <location>
        <begin position="29"/>
        <end position="49"/>
    </location>
</feature>
<feature type="region of interest" description="Disordered" evidence="1">
    <location>
        <begin position="89"/>
        <end position="167"/>
    </location>
</feature>
<evidence type="ECO:0000256" key="1">
    <source>
        <dbReference type="SAM" id="MobiDB-lite"/>
    </source>
</evidence>
<feature type="compositionally biased region" description="Polar residues" evidence="1">
    <location>
        <begin position="150"/>
        <end position="167"/>
    </location>
</feature>
<sequence length="229" mass="25549">MAQWEVGDQLSAHHVGSCDVNDHVTEHVNVSSSNDEINETLTQPINIYSKSEDTKPTDADDDSDEDYLDPVLERQIELEFDALWNSHWEGDESNHLEGPNNEPTGKEPNRNIPTSPHTDTISDPPGKHATEWPSPSIQSPLCGQKDDSITHNQLDTPISTKSPNSQAHCPINSKGQEIIIPGSLPDIDISNHTWRFIQGSWNFIENSVWKELTASFEHAGEGNQKDALW</sequence>
<feature type="compositionally biased region" description="Polar residues" evidence="1">
    <location>
        <begin position="111"/>
        <end position="121"/>
    </location>
</feature>
<comment type="caution">
    <text evidence="2">The sequence shown here is derived from an EMBL/GenBank/DDBJ whole genome shotgun (WGS) entry which is preliminary data.</text>
</comment>
<protein>
    <submittedName>
        <fullName evidence="2">Uncharacterized protein</fullName>
    </submittedName>
</protein>
<name>A0A9D5HU70_9LILI</name>
<dbReference type="AlphaFoldDB" id="A0A9D5HU70"/>
<organism evidence="2 3">
    <name type="scientific">Dioscorea zingiberensis</name>
    <dbReference type="NCBI Taxonomy" id="325984"/>
    <lineage>
        <taxon>Eukaryota</taxon>
        <taxon>Viridiplantae</taxon>
        <taxon>Streptophyta</taxon>
        <taxon>Embryophyta</taxon>
        <taxon>Tracheophyta</taxon>
        <taxon>Spermatophyta</taxon>
        <taxon>Magnoliopsida</taxon>
        <taxon>Liliopsida</taxon>
        <taxon>Dioscoreales</taxon>
        <taxon>Dioscoreaceae</taxon>
        <taxon>Dioscorea</taxon>
    </lineage>
</organism>
<evidence type="ECO:0000313" key="2">
    <source>
        <dbReference type="EMBL" id="KAJ0988262.1"/>
    </source>
</evidence>
<accession>A0A9D5HU70</accession>
<evidence type="ECO:0000313" key="3">
    <source>
        <dbReference type="Proteomes" id="UP001085076"/>
    </source>
</evidence>
<reference evidence="2" key="2">
    <citation type="journal article" date="2022" name="Hortic Res">
        <title>The genome of Dioscorea zingiberensis sheds light on the biosynthesis, origin and evolution of the medicinally important diosgenin saponins.</title>
        <authorList>
            <person name="Li Y."/>
            <person name="Tan C."/>
            <person name="Li Z."/>
            <person name="Guo J."/>
            <person name="Li S."/>
            <person name="Chen X."/>
            <person name="Wang C."/>
            <person name="Dai X."/>
            <person name="Yang H."/>
            <person name="Song W."/>
            <person name="Hou L."/>
            <person name="Xu J."/>
            <person name="Tong Z."/>
            <person name="Xu A."/>
            <person name="Yuan X."/>
            <person name="Wang W."/>
            <person name="Yang Q."/>
            <person name="Chen L."/>
            <person name="Sun Z."/>
            <person name="Wang K."/>
            <person name="Pan B."/>
            <person name="Chen J."/>
            <person name="Bao Y."/>
            <person name="Liu F."/>
            <person name="Qi X."/>
            <person name="Gang D.R."/>
            <person name="Wen J."/>
            <person name="Li J."/>
        </authorList>
    </citation>
    <scope>NUCLEOTIDE SEQUENCE</scope>
    <source>
        <strain evidence="2">Dzin_1.0</strain>
    </source>
</reference>
<dbReference type="Proteomes" id="UP001085076">
    <property type="component" value="Miscellaneous, Linkage group lg01"/>
</dbReference>
<keyword evidence="3" id="KW-1185">Reference proteome</keyword>
<proteinExistence type="predicted"/>
<dbReference type="EMBL" id="JAGGNH010000001">
    <property type="protein sequence ID" value="KAJ0988262.1"/>
    <property type="molecule type" value="Genomic_DNA"/>
</dbReference>
<feature type="region of interest" description="Disordered" evidence="1">
    <location>
        <begin position="29"/>
        <end position="68"/>
    </location>
</feature>
<feature type="compositionally biased region" description="Acidic residues" evidence="1">
    <location>
        <begin position="59"/>
        <end position="68"/>
    </location>
</feature>
<reference evidence="2" key="1">
    <citation type="submission" date="2021-03" db="EMBL/GenBank/DDBJ databases">
        <authorList>
            <person name="Li Z."/>
            <person name="Yang C."/>
        </authorList>
    </citation>
    <scope>NUCLEOTIDE SEQUENCE</scope>
    <source>
        <strain evidence="2">Dzin_1.0</strain>
        <tissue evidence="2">Leaf</tissue>
    </source>
</reference>
<gene>
    <name evidence="2" type="ORF">J5N97_006618</name>
</gene>